<gene>
    <name evidence="2" type="ORF">S01H4_36310</name>
</gene>
<comment type="caution">
    <text evidence="2">The sequence shown here is derived from an EMBL/GenBank/DDBJ whole genome shotgun (WGS) entry which is preliminary data.</text>
</comment>
<feature type="transmembrane region" description="Helical" evidence="1">
    <location>
        <begin position="129"/>
        <end position="147"/>
    </location>
</feature>
<keyword evidence="1" id="KW-1133">Transmembrane helix</keyword>
<keyword evidence="1" id="KW-0812">Transmembrane</keyword>
<accession>X1ASF7</accession>
<dbReference type="InterPro" id="IPR001036">
    <property type="entry name" value="Acrflvin-R"/>
</dbReference>
<evidence type="ECO:0000313" key="2">
    <source>
        <dbReference type="EMBL" id="GAG85630.1"/>
    </source>
</evidence>
<reference evidence="2" key="1">
    <citation type="journal article" date="2014" name="Front. Microbiol.">
        <title>High frequency of phylogenetically diverse reductive dehalogenase-homologous genes in deep subseafloor sedimentary metagenomes.</title>
        <authorList>
            <person name="Kawai M."/>
            <person name="Futagami T."/>
            <person name="Toyoda A."/>
            <person name="Takaki Y."/>
            <person name="Nishi S."/>
            <person name="Hori S."/>
            <person name="Arai W."/>
            <person name="Tsubouchi T."/>
            <person name="Morono Y."/>
            <person name="Uchiyama I."/>
            <person name="Ito T."/>
            <person name="Fujiyama A."/>
            <person name="Inagaki F."/>
            <person name="Takami H."/>
        </authorList>
    </citation>
    <scope>NUCLEOTIDE SEQUENCE</scope>
    <source>
        <strain evidence="2">Expedition CK06-06</strain>
    </source>
</reference>
<dbReference type="Gene3D" id="1.20.1640.10">
    <property type="entry name" value="Multidrug efflux transporter AcrB transmembrane domain"/>
    <property type="match status" value="2"/>
</dbReference>
<dbReference type="SUPFAM" id="SSF82866">
    <property type="entry name" value="Multidrug efflux transporter AcrB transmembrane domain"/>
    <property type="match status" value="1"/>
</dbReference>
<dbReference type="GO" id="GO:0042910">
    <property type="term" value="F:xenobiotic transmembrane transporter activity"/>
    <property type="evidence" value="ECO:0007669"/>
    <property type="project" value="TreeGrafter"/>
</dbReference>
<dbReference type="PANTHER" id="PTHR32063:SF0">
    <property type="entry name" value="SWARMING MOTILITY PROTEIN SWRC"/>
    <property type="match status" value="1"/>
</dbReference>
<proteinExistence type="predicted"/>
<dbReference type="Pfam" id="PF00873">
    <property type="entry name" value="ACR_tran"/>
    <property type="match status" value="1"/>
</dbReference>
<feature type="non-terminal residue" evidence="2">
    <location>
        <position position="1"/>
    </location>
</feature>
<feature type="transmembrane region" description="Helical" evidence="1">
    <location>
        <begin position="58"/>
        <end position="79"/>
    </location>
</feature>
<evidence type="ECO:0000256" key="1">
    <source>
        <dbReference type="SAM" id="Phobius"/>
    </source>
</evidence>
<dbReference type="GO" id="GO:0005886">
    <property type="term" value="C:plasma membrane"/>
    <property type="evidence" value="ECO:0007669"/>
    <property type="project" value="TreeGrafter"/>
</dbReference>
<name>X1ASF7_9ZZZZ</name>
<dbReference type="EMBL" id="BART01019393">
    <property type="protein sequence ID" value="GAG85630.1"/>
    <property type="molecule type" value="Genomic_DNA"/>
</dbReference>
<keyword evidence="1" id="KW-0472">Membrane</keyword>
<protein>
    <recommendedName>
        <fullName evidence="3">SSD domain-containing protein</fullName>
    </recommendedName>
</protein>
<dbReference type="Gene3D" id="3.30.70.1430">
    <property type="entry name" value="Multidrug efflux transporter AcrB pore domain"/>
    <property type="match status" value="1"/>
</dbReference>
<sequence length="291" mass="32577">LDNIYRHRQEGHRPEEAAIFGASEVAKAVIASTLTTIAIFVPVVFVGGVSGIMFGQMAYCISLALLASLFTALVLIPMLSSKFLLVVKTDQKVWMPLRGFYKKSEKWFVKAEDIYRRLLDWALSHRRRVILGTVAILILSMFLTPFIRTRFMAEEDMGLLQIILELPIGTRMEETARIARRVEDIIEREVPEKEVMFAYWGSSTGGFGPMGGEQGSNLGSVSARLSYQKERKRSIFEIADGLRPLTSSLPGVKVRYITEDPLSNMLFGGGRAFNLELYGHDLEQLPGLPKG</sequence>
<dbReference type="AlphaFoldDB" id="X1ASF7"/>
<dbReference type="SUPFAM" id="SSF82693">
    <property type="entry name" value="Multidrug efflux transporter AcrB pore domain, PN1, PN2, PC1 and PC2 subdomains"/>
    <property type="match status" value="1"/>
</dbReference>
<dbReference type="PANTHER" id="PTHR32063">
    <property type="match status" value="1"/>
</dbReference>
<dbReference type="Gene3D" id="3.30.70.1440">
    <property type="entry name" value="Multidrug efflux transporter AcrB pore domain"/>
    <property type="match status" value="1"/>
</dbReference>
<evidence type="ECO:0008006" key="3">
    <source>
        <dbReference type="Google" id="ProtNLM"/>
    </source>
</evidence>
<dbReference type="PRINTS" id="PR00702">
    <property type="entry name" value="ACRIFLAVINRP"/>
</dbReference>
<organism evidence="2">
    <name type="scientific">marine sediment metagenome</name>
    <dbReference type="NCBI Taxonomy" id="412755"/>
    <lineage>
        <taxon>unclassified sequences</taxon>
        <taxon>metagenomes</taxon>
        <taxon>ecological metagenomes</taxon>
    </lineage>
</organism>